<gene>
    <name evidence="4" type="ORF">QU481_19910</name>
</gene>
<evidence type="ECO:0000256" key="1">
    <source>
        <dbReference type="ARBA" id="ARBA00005801"/>
    </source>
</evidence>
<dbReference type="PANTHER" id="PTHR30487:SF0">
    <property type="entry name" value="PREPILIN LEADER PEPTIDASE_N-METHYLTRANSFERASE-RELATED"/>
    <property type="match status" value="1"/>
</dbReference>
<feature type="transmembrane region" description="Helical" evidence="2">
    <location>
        <begin position="144"/>
        <end position="161"/>
    </location>
</feature>
<evidence type="ECO:0000259" key="3">
    <source>
        <dbReference type="Pfam" id="PF01478"/>
    </source>
</evidence>
<dbReference type="PANTHER" id="PTHR30487">
    <property type="entry name" value="TYPE 4 PREPILIN-LIKE PROTEINS LEADER PEPTIDE-PROCESSING ENZYME"/>
    <property type="match status" value="1"/>
</dbReference>
<name>A0ABT7XTI8_9NEIS</name>
<dbReference type="Proteomes" id="UP001168540">
    <property type="component" value="Unassembled WGS sequence"/>
</dbReference>
<evidence type="ECO:0000313" key="5">
    <source>
        <dbReference type="Proteomes" id="UP001168540"/>
    </source>
</evidence>
<comment type="caution">
    <text evidence="4">The sequence shown here is derived from an EMBL/GenBank/DDBJ whole genome shotgun (WGS) entry which is preliminary data.</text>
</comment>
<evidence type="ECO:0000256" key="2">
    <source>
        <dbReference type="SAM" id="Phobius"/>
    </source>
</evidence>
<dbReference type="RefSeq" id="WP_289831747.1">
    <property type="nucleotide sequence ID" value="NZ_JAUEDK010000053.1"/>
</dbReference>
<dbReference type="InterPro" id="IPR000045">
    <property type="entry name" value="Prepilin_IV_endopep_pep"/>
</dbReference>
<feature type="transmembrane region" description="Helical" evidence="2">
    <location>
        <begin position="105"/>
        <end position="123"/>
    </location>
</feature>
<feature type="transmembrane region" description="Helical" evidence="2">
    <location>
        <begin position="6"/>
        <end position="25"/>
    </location>
</feature>
<dbReference type="EC" id="3.4.23.43" evidence="4"/>
<reference evidence="4" key="1">
    <citation type="submission" date="2023-06" db="EMBL/GenBank/DDBJ databases">
        <authorList>
            <person name="Zhang S."/>
        </authorList>
    </citation>
    <scope>NUCLEOTIDE SEQUENCE</scope>
    <source>
        <strain evidence="4">SG2303</strain>
    </source>
</reference>
<dbReference type="Pfam" id="PF01478">
    <property type="entry name" value="Peptidase_A24"/>
    <property type="match status" value="1"/>
</dbReference>
<feature type="domain" description="Prepilin type IV endopeptidase peptidase" evidence="3">
    <location>
        <begin position="12"/>
        <end position="111"/>
    </location>
</feature>
<dbReference type="Gene3D" id="1.20.120.1220">
    <property type="match status" value="1"/>
</dbReference>
<dbReference type="InterPro" id="IPR050882">
    <property type="entry name" value="Prepilin_peptidase/N-MTase"/>
</dbReference>
<proteinExistence type="inferred from homology"/>
<feature type="transmembrane region" description="Helical" evidence="2">
    <location>
        <begin position="54"/>
        <end position="74"/>
    </location>
</feature>
<comment type="similarity">
    <text evidence="1">Belongs to the peptidase A24 family.</text>
</comment>
<evidence type="ECO:0000313" key="4">
    <source>
        <dbReference type="EMBL" id="MDN0077115.1"/>
    </source>
</evidence>
<dbReference type="GO" id="GO:0004190">
    <property type="term" value="F:aspartic-type endopeptidase activity"/>
    <property type="evidence" value="ECO:0007669"/>
    <property type="project" value="UniProtKB-EC"/>
</dbReference>
<keyword evidence="2" id="KW-0472">Membrane</keyword>
<sequence>MQGLAAWEQACFLLLLGAVAVFDFVQRRVPNKLLGVGGIVAIILLLVNHPGGTAWLVAISGLAVGLFAFLPFYFMGLMGAGDVKFFAVIGLWLGVSALLPVWVVASVMAGFQAFLWLALSVGLRGKGEQYRFSFQIKALRLNEIPYASYLAISAGLVAYYPELFKKLYIGVAYVL</sequence>
<keyword evidence="2" id="KW-0812">Transmembrane</keyword>
<protein>
    <submittedName>
        <fullName evidence="4">Prepilin peptidase</fullName>
        <ecNumber evidence="4">3.4.23.43</ecNumber>
    </submittedName>
</protein>
<accession>A0ABT7XTI8</accession>
<dbReference type="EMBL" id="JAUEDK010000053">
    <property type="protein sequence ID" value="MDN0077115.1"/>
    <property type="molecule type" value="Genomic_DNA"/>
</dbReference>
<feature type="transmembrane region" description="Helical" evidence="2">
    <location>
        <begin position="81"/>
        <end position="99"/>
    </location>
</feature>
<organism evidence="4 5">
    <name type="scientific">Crenobacter oryzisoli</name>
    <dbReference type="NCBI Taxonomy" id="3056844"/>
    <lineage>
        <taxon>Bacteria</taxon>
        <taxon>Pseudomonadati</taxon>
        <taxon>Pseudomonadota</taxon>
        <taxon>Betaproteobacteria</taxon>
        <taxon>Neisseriales</taxon>
        <taxon>Neisseriaceae</taxon>
        <taxon>Crenobacter</taxon>
    </lineage>
</organism>
<keyword evidence="4" id="KW-0378">Hydrolase</keyword>
<feature type="transmembrane region" description="Helical" evidence="2">
    <location>
        <begin position="32"/>
        <end position="48"/>
    </location>
</feature>
<keyword evidence="2" id="KW-1133">Transmembrane helix</keyword>
<keyword evidence="5" id="KW-1185">Reference proteome</keyword>